<reference evidence="2 3" key="1">
    <citation type="submission" date="2023-08" db="EMBL/GenBank/DDBJ databases">
        <title>Whole-genome sequencing of halo(alkali)philic microorganisms from hypersaline lakes.</title>
        <authorList>
            <person name="Sorokin D.Y."/>
            <person name="Abbas B."/>
            <person name="Merkel A.Y."/>
        </authorList>
    </citation>
    <scope>NUCLEOTIDE SEQUENCE [LARGE SCALE GENOMIC DNA]</scope>
    <source>
        <strain evidence="2 3">AB-CW4</strain>
    </source>
</reference>
<gene>
    <name evidence="2" type="ORF">RBH19_00765</name>
</gene>
<dbReference type="InterPro" id="IPR000073">
    <property type="entry name" value="AB_hydrolase_1"/>
</dbReference>
<protein>
    <submittedName>
        <fullName evidence="2">Alpha/beta hydrolase</fullName>
    </submittedName>
</protein>
<keyword evidence="2" id="KW-0378">Hydrolase</keyword>
<dbReference type="PANTHER" id="PTHR43798:SF33">
    <property type="entry name" value="HYDROLASE, PUTATIVE (AFU_ORTHOLOGUE AFUA_2G14860)-RELATED"/>
    <property type="match status" value="1"/>
</dbReference>
<organism evidence="2 3">
    <name type="scientific">Natronospira bacteriovora</name>
    <dbReference type="NCBI Taxonomy" id="3069753"/>
    <lineage>
        <taxon>Bacteria</taxon>
        <taxon>Pseudomonadati</taxon>
        <taxon>Pseudomonadota</taxon>
        <taxon>Gammaproteobacteria</taxon>
        <taxon>Natronospirales</taxon>
        <taxon>Natronospiraceae</taxon>
        <taxon>Natronospira</taxon>
    </lineage>
</organism>
<sequence>MSDIRFDHYPGPDPAIVMIHGWTCRRSDWNAQIDHLNGRHEMLALDLPGHGDSPVDERAQWTMQAFAGDVVDCLQKLASETVVIMGHSMGGTVALEAAALAPERVKGVILADTFLINYGALTAEEITGFYQPFSDDFHSAMDTLIENTTGPDTGDELKSRLKRQMGEADPAWALAAWEQLLNWNPAPVWPKLKCPVHAINCPLIPDTTRERLGAHMSETVIPGSGHFLQMEVPAAFNAAMDDAIRRF</sequence>
<dbReference type="InterPro" id="IPR050266">
    <property type="entry name" value="AB_hydrolase_sf"/>
</dbReference>
<dbReference type="RefSeq" id="WP_306726894.1">
    <property type="nucleotide sequence ID" value="NZ_JAVDDT010000001.1"/>
</dbReference>
<dbReference type="EMBL" id="JAVDDT010000001">
    <property type="protein sequence ID" value="MDQ2068403.1"/>
    <property type="molecule type" value="Genomic_DNA"/>
</dbReference>
<dbReference type="PANTHER" id="PTHR43798">
    <property type="entry name" value="MONOACYLGLYCEROL LIPASE"/>
    <property type="match status" value="1"/>
</dbReference>
<evidence type="ECO:0000313" key="2">
    <source>
        <dbReference type="EMBL" id="MDQ2068403.1"/>
    </source>
</evidence>
<dbReference type="PRINTS" id="PR00111">
    <property type="entry name" value="ABHYDROLASE"/>
</dbReference>
<feature type="domain" description="AB hydrolase-1" evidence="1">
    <location>
        <begin position="16"/>
        <end position="239"/>
    </location>
</feature>
<dbReference type="Gene3D" id="3.40.50.1820">
    <property type="entry name" value="alpha/beta hydrolase"/>
    <property type="match status" value="1"/>
</dbReference>
<accession>A0ABU0W319</accession>
<dbReference type="Proteomes" id="UP001239019">
    <property type="component" value="Unassembled WGS sequence"/>
</dbReference>
<comment type="caution">
    <text evidence="2">The sequence shown here is derived from an EMBL/GenBank/DDBJ whole genome shotgun (WGS) entry which is preliminary data.</text>
</comment>
<dbReference type="Pfam" id="PF12697">
    <property type="entry name" value="Abhydrolase_6"/>
    <property type="match status" value="1"/>
</dbReference>
<evidence type="ECO:0000259" key="1">
    <source>
        <dbReference type="Pfam" id="PF12697"/>
    </source>
</evidence>
<dbReference type="GO" id="GO:0016787">
    <property type="term" value="F:hydrolase activity"/>
    <property type="evidence" value="ECO:0007669"/>
    <property type="project" value="UniProtKB-KW"/>
</dbReference>
<dbReference type="InterPro" id="IPR029058">
    <property type="entry name" value="AB_hydrolase_fold"/>
</dbReference>
<proteinExistence type="predicted"/>
<dbReference type="SUPFAM" id="SSF53474">
    <property type="entry name" value="alpha/beta-Hydrolases"/>
    <property type="match status" value="1"/>
</dbReference>
<evidence type="ECO:0000313" key="3">
    <source>
        <dbReference type="Proteomes" id="UP001239019"/>
    </source>
</evidence>
<keyword evidence="3" id="KW-1185">Reference proteome</keyword>
<name>A0ABU0W319_9GAMM</name>